<dbReference type="AlphaFoldDB" id="A0AA35L3U0"/>
<reference evidence="2" key="1">
    <citation type="submission" date="2022-12" db="EMBL/GenBank/DDBJ databases">
        <authorList>
            <person name="Alioto T."/>
            <person name="Alioto T."/>
            <person name="Gomez Garrido J."/>
        </authorList>
    </citation>
    <scope>NUCLEOTIDE SEQUENCE</scope>
</reference>
<evidence type="ECO:0000256" key="1">
    <source>
        <dbReference type="SAM" id="MobiDB-lite"/>
    </source>
</evidence>
<dbReference type="EMBL" id="OX395137">
    <property type="protein sequence ID" value="CAI5788683.1"/>
    <property type="molecule type" value="Genomic_DNA"/>
</dbReference>
<keyword evidence="3" id="KW-1185">Reference proteome</keyword>
<dbReference type="Proteomes" id="UP001178461">
    <property type="component" value="Chromosome 12"/>
</dbReference>
<evidence type="ECO:0000313" key="2">
    <source>
        <dbReference type="EMBL" id="CAI5788683.1"/>
    </source>
</evidence>
<proteinExistence type="predicted"/>
<organism evidence="2 3">
    <name type="scientific">Podarcis lilfordi</name>
    <name type="common">Lilford's wall lizard</name>
    <dbReference type="NCBI Taxonomy" id="74358"/>
    <lineage>
        <taxon>Eukaryota</taxon>
        <taxon>Metazoa</taxon>
        <taxon>Chordata</taxon>
        <taxon>Craniata</taxon>
        <taxon>Vertebrata</taxon>
        <taxon>Euteleostomi</taxon>
        <taxon>Lepidosauria</taxon>
        <taxon>Squamata</taxon>
        <taxon>Bifurcata</taxon>
        <taxon>Unidentata</taxon>
        <taxon>Episquamata</taxon>
        <taxon>Laterata</taxon>
        <taxon>Lacertibaenia</taxon>
        <taxon>Lacertidae</taxon>
        <taxon>Podarcis</taxon>
    </lineage>
</organism>
<gene>
    <name evidence="2" type="ORF">PODLI_1B034864</name>
</gene>
<evidence type="ECO:0000313" key="3">
    <source>
        <dbReference type="Proteomes" id="UP001178461"/>
    </source>
</evidence>
<accession>A0AA35L3U0</accession>
<protein>
    <submittedName>
        <fullName evidence="2">Uncharacterized protein</fullName>
    </submittedName>
</protein>
<sequence>MVGRIYTQPREKSGTKKLQVIAIAGGHPLDTPLANPPRLIRIASAHRDREAQAGGSPTAGNGRSDEGRLSWSPACTWSFVAILAPPRHTFCKKSSALSRYHHVWHLGPFRK</sequence>
<name>A0AA35L3U0_9SAUR</name>
<feature type="region of interest" description="Disordered" evidence="1">
    <location>
        <begin position="43"/>
        <end position="67"/>
    </location>
</feature>